<dbReference type="EMBL" id="BMAW01071217">
    <property type="protein sequence ID" value="GFT77034.1"/>
    <property type="molecule type" value="Genomic_DNA"/>
</dbReference>
<name>A0A8X6PNZ6_NEPPI</name>
<sequence>MTISSKMLQPAEQKRSTAPLQTSPTKARGATSRRFVTTSLRGASREGRETKKGETNGRSKGKMVSADDINNNTLGEAYGSWVVKKKEESVSLDLLRTDLLLNLTDPNQRGHRDHPK</sequence>
<evidence type="ECO:0000313" key="3">
    <source>
        <dbReference type="Proteomes" id="UP000887013"/>
    </source>
</evidence>
<accession>A0A8X6PNZ6</accession>
<protein>
    <submittedName>
        <fullName evidence="2">Uncharacterized protein</fullName>
    </submittedName>
</protein>
<comment type="caution">
    <text evidence="2">The sequence shown here is derived from an EMBL/GenBank/DDBJ whole genome shotgun (WGS) entry which is preliminary data.</text>
</comment>
<feature type="region of interest" description="Disordered" evidence="1">
    <location>
        <begin position="1"/>
        <end position="71"/>
    </location>
</feature>
<dbReference type="Proteomes" id="UP000887013">
    <property type="component" value="Unassembled WGS sequence"/>
</dbReference>
<reference evidence="2" key="1">
    <citation type="submission" date="2020-08" db="EMBL/GenBank/DDBJ databases">
        <title>Multicomponent nature underlies the extraordinary mechanical properties of spider dragline silk.</title>
        <authorList>
            <person name="Kono N."/>
            <person name="Nakamura H."/>
            <person name="Mori M."/>
            <person name="Yoshida Y."/>
            <person name="Ohtoshi R."/>
            <person name="Malay A.D."/>
            <person name="Moran D.A.P."/>
            <person name="Tomita M."/>
            <person name="Numata K."/>
            <person name="Arakawa K."/>
        </authorList>
    </citation>
    <scope>NUCLEOTIDE SEQUENCE</scope>
</reference>
<proteinExistence type="predicted"/>
<gene>
    <name evidence="2" type="ORF">NPIL_698781</name>
</gene>
<keyword evidence="3" id="KW-1185">Reference proteome</keyword>
<feature type="compositionally biased region" description="Polar residues" evidence="1">
    <location>
        <begin position="16"/>
        <end position="25"/>
    </location>
</feature>
<feature type="compositionally biased region" description="Basic and acidic residues" evidence="1">
    <location>
        <begin position="43"/>
        <end position="57"/>
    </location>
</feature>
<evidence type="ECO:0000313" key="2">
    <source>
        <dbReference type="EMBL" id="GFT77034.1"/>
    </source>
</evidence>
<organism evidence="2 3">
    <name type="scientific">Nephila pilipes</name>
    <name type="common">Giant wood spider</name>
    <name type="synonym">Nephila maculata</name>
    <dbReference type="NCBI Taxonomy" id="299642"/>
    <lineage>
        <taxon>Eukaryota</taxon>
        <taxon>Metazoa</taxon>
        <taxon>Ecdysozoa</taxon>
        <taxon>Arthropoda</taxon>
        <taxon>Chelicerata</taxon>
        <taxon>Arachnida</taxon>
        <taxon>Araneae</taxon>
        <taxon>Araneomorphae</taxon>
        <taxon>Entelegynae</taxon>
        <taxon>Araneoidea</taxon>
        <taxon>Nephilidae</taxon>
        <taxon>Nephila</taxon>
    </lineage>
</organism>
<dbReference type="OrthoDB" id="10433254at2759"/>
<evidence type="ECO:0000256" key="1">
    <source>
        <dbReference type="SAM" id="MobiDB-lite"/>
    </source>
</evidence>
<dbReference type="AlphaFoldDB" id="A0A8X6PNZ6"/>